<reference evidence="11" key="1">
    <citation type="submission" date="2024-04" db="EMBL/GenBank/DDBJ databases">
        <title>Phylogenomic analyses of a clade within the roseobacter group suggest taxonomic reassignments of species of the genera Aestuariivita, Citreicella, Loktanella, Nautella, Pelagibaca, Ruegeria, Thalassobius, Thiobacimonas and Tropicibacter, and the proposal o.</title>
        <authorList>
            <person name="Jeon C.O."/>
        </authorList>
    </citation>
    <scope>NUCLEOTIDE SEQUENCE [LARGE SCALE GENOMIC DNA]</scope>
    <source>
        <strain evidence="11">BS5-3</strain>
    </source>
</reference>
<evidence type="ECO:0000256" key="4">
    <source>
        <dbReference type="ARBA" id="ARBA00022679"/>
    </source>
</evidence>
<evidence type="ECO:0000256" key="1">
    <source>
        <dbReference type="ARBA" id="ARBA00004761"/>
    </source>
</evidence>
<dbReference type="InterPro" id="IPR006001">
    <property type="entry name" value="Therm_gnt_kin"/>
</dbReference>
<comment type="similarity">
    <text evidence="2 9">Belongs to the gluconokinase GntK/GntV family.</text>
</comment>
<name>A0ABZ2V7V7_9RHOB</name>
<dbReference type="InterPro" id="IPR027417">
    <property type="entry name" value="P-loop_NTPase"/>
</dbReference>
<dbReference type="CDD" id="cd02021">
    <property type="entry name" value="GntK"/>
    <property type="match status" value="1"/>
</dbReference>
<evidence type="ECO:0000313" key="11">
    <source>
        <dbReference type="Proteomes" id="UP001440612"/>
    </source>
</evidence>
<organism evidence="10 11">
    <name type="scientific">Yoonia phaeophyticola</name>
    <dbReference type="NCBI Taxonomy" id="3137369"/>
    <lineage>
        <taxon>Bacteria</taxon>
        <taxon>Pseudomonadati</taxon>
        <taxon>Pseudomonadota</taxon>
        <taxon>Alphaproteobacteria</taxon>
        <taxon>Rhodobacterales</taxon>
        <taxon>Paracoccaceae</taxon>
        <taxon>Yoonia</taxon>
    </lineage>
</organism>
<proteinExistence type="inferred from homology"/>
<evidence type="ECO:0000256" key="6">
    <source>
        <dbReference type="ARBA" id="ARBA00022777"/>
    </source>
</evidence>
<dbReference type="RefSeq" id="WP_341368424.1">
    <property type="nucleotide sequence ID" value="NZ_CP150951.2"/>
</dbReference>
<gene>
    <name evidence="10" type="ORF">AABB29_06695</name>
</gene>
<dbReference type="NCBIfam" id="TIGR01313">
    <property type="entry name" value="therm_gnt_kin"/>
    <property type="match status" value="1"/>
</dbReference>
<dbReference type="Gene3D" id="3.40.50.300">
    <property type="entry name" value="P-loop containing nucleotide triphosphate hydrolases"/>
    <property type="match status" value="1"/>
</dbReference>
<dbReference type="Proteomes" id="UP001440612">
    <property type="component" value="Chromosome"/>
</dbReference>
<keyword evidence="7 9" id="KW-0067">ATP-binding</keyword>
<evidence type="ECO:0000256" key="5">
    <source>
        <dbReference type="ARBA" id="ARBA00022741"/>
    </source>
</evidence>
<evidence type="ECO:0000256" key="9">
    <source>
        <dbReference type="RuleBase" id="RU363066"/>
    </source>
</evidence>
<dbReference type="EC" id="2.7.1.12" evidence="3 9"/>
<keyword evidence="6 9" id="KW-0418">Kinase</keyword>
<dbReference type="PANTHER" id="PTHR43442">
    <property type="entry name" value="GLUCONOKINASE-RELATED"/>
    <property type="match status" value="1"/>
</dbReference>
<sequence>MSAEGSAVTRNFVIMGVSGCGKSSIGAAFAQATGAVFMDGDDLHPQSNIAKMAAGEALDDDDRAPWLASVGKCFADHDGALVVGCSALKRSYRDVIRAHARGQVTFLHLSGSRAVIADRMSARSDHFMPLSLLDSQFAALEPLGADENAVTVDIDQAPEMIVRELLGQVAL</sequence>
<evidence type="ECO:0000313" key="10">
    <source>
        <dbReference type="EMBL" id="WZC50322.1"/>
    </source>
</evidence>
<dbReference type="Pfam" id="PF01202">
    <property type="entry name" value="SKI"/>
    <property type="match status" value="1"/>
</dbReference>
<comment type="pathway">
    <text evidence="1">Carbohydrate acid metabolism.</text>
</comment>
<evidence type="ECO:0000256" key="7">
    <source>
        <dbReference type="ARBA" id="ARBA00022840"/>
    </source>
</evidence>
<protein>
    <recommendedName>
        <fullName evidence="3 9">Gluconokinase</fullName>
        <ecNumber evidence="3 9">2.7.1.12</ecNumber>
    </recommendedName>
</protein>
<keyword evidence="4 9" id="KW-0808">Transferase</keyword>
<dbReference type="EMBL" id="CP150951">
    <property type="protein sequence ID" value="WZC50322.1"/>
    <property type="molecule type" value="Genomic_DNA"/>
</dbReference>
<evidence type="ECO:0000256" key="2">
    <source>
        <dbReference type="ARBA" id="ARBA00008420"/>
    </source>
</evidence>
<keyword evidence="11" id="KW-1185">Reference proteome</keyword>
<accession>A0ABZ2V7V7</accession>
<comment type="catalytic activity">
    <reaction evidence="8 9">
        <text>D-gluconate + ATP = 6-phospho-D-gluconate + ADP + H(+)</text>
        <dbReference type="Rhea" id="RHEA:19433"/>
        <dbReference type="ChEBI" id="CHEBI:15378"/>
        <dbReference type="ChEBI" id="CHEBI:18391"/>
        <dbReference type="ChEBI" id="CHEBI:30616"/>
        <dbReference type="ChEBI" id="CHEBI:58759"/>
        <dbReference type="ChEBI" id="CHEBI:456216"/>
        <dbReference type="EC" id="2.7.1.12"/>
    </reaction>
</comment>
<dbReference type="InterPro" id="IPR031322">
    <property type="entry name" value="Shikimate/glucono_kinase"/>
</dbReference>
<keyword evidence="5 9" id="KW-0547">Nucleotide-binding</keyword>
<evidence type="ECO:0000256" key="3">
    <source>
        <dbReference type="ARBA" id="ARBA00012054"/>
    </source>
</evidence>
<dbReference type="SUPFAM" id="SSF52540">
    <property type="entry name" value="P-loop containing nucleoside triphosphate hydrolases"/>
    <property type="match status" value="1"/>
</dbReference>
<evidence type="ECO:0000256" key="8">
    <source>
        <dbReference type="ARBA" id="ARBA00048090"/>
    </source>
</evidence>
<dbReference type="PANTHER" id="PTHR43442:SF3">
    <property type="entry name" value="GLUCONOKINASE-RELATED"/>
    <property type="match status" value="1"/>
</dbReference>